<proteinExistence type="predicted"/>
<dbReference type="CDD" id="cd10170">
    <property type="entry name" value="ASKHA_NBD_HSP70"/>
    <property type="match status" value="1"/>
</dbReference>
<organism evidence="1 2">
    <name type="scientific">Cyclocybe aegerita</name>
    <name type="common">Black poplar mushroom</name>
    <name type="synonym">Agrocybe aegerita</name>
    <dbReference type="NCBI Taxonomy" id="1973307"/>
    <lineage>
        <taxon>Eukaryota</taxon>
        <taxon>Fungi</taxon>
        <taxon>Dikarya</taxon>
        <taxon>Basidiomycota</taxon>
        <taxon>Agaricomycotina</taxon>
        <taxon>Agaricomycetes</taxon>
        <taxon>Agaricomycetidae</taxon>
        <taxon>Agaricales</taxon>
        <taxon>Agaricineae</taxon>
        <taxon>Bolbitiaceae</taxon>
        <taxon>Cyclocybe</taxon>
    </lineage>
</organism>
<accession>A0A8S0VZ29</accession>
<evidence type="ECO:0000313" key="1">
    <source>
        <dbReference type="EMBL" id="CAA7263111.1"/>
    </source>
</evidence>
<dbReference type="EMBL" id="CACVBS010000038">
    <property type="protein sequence ID" value="CAA7263111.1"/>
    <property type="molecule type" value="Genomic_DNA"/>
</dbReference>
<dbReference type="OrthoDB" id="2963168at2759"/>
<keyword evidence="2" id="KW-1185">Reference proteome</keyword>
<reference evidence="1 2" key="1">
    <citation type="submission" date="2020-01" db="EMBL/GenBank/DDBJ databases">
        <authorList>
            <person name="Gupta K D."/>
        </authorList>
    </citation>
    <scope>NUCLEOTIDE SEQUENCE [LARGE SCALE GENOMIC DNA]</scope>
</reference>
<protein>
    <submittedName>
        <fullName evidence="1">Uncharacterized protein</fullName>
    </submittedName>
</protein>
<dbReference type="SUPFAM" id="SSF53067">
    <property type="entry name" value="Actin-like ATPase domain"/>
    <property type="match status" value="1"/>
</dbReference>
<dbReference type="PANTHER" id="PTHR14187:SF5">
    <property type="entry name" value="HEAT SHOCK 70 KDA PROTEIN 12A"/>
    <property type="match status" value="1"/>
</dbReference>
<gene>
    <name evidence="1" type="ORF">AAE3_LOCUS5407</name>
</gene>
<dbReference type="InterPro" id="IPR043129">
    <property type="entry name" value="ATPase_NBD"/>
</dbReference>
<dbReference type="AlphaFoldDB" id="A0A8S0VZ29"/>
<comment type="caution">
    <text evidence="1">The sequence shown here is derived from an EMBL/GenBank/DDBJ whole genome shotgun (WGS) entry which is preliminary data.</text>
</comment>
<sequence>MPPATRPPYKGTRRKLVLAFDVGTTYSGISYSILDPGRVPEVKGVTRFPAHEQTNGSSKIPTLIYYNEDEEACAVGVRYTHANGTRLWSSVEDSIDFVLSHPNGWEGAEQNQIRKAAVLAGLIPDNPSGHARITFVTEGEASLHFAIQQGVLVEAMEEGNAVVVVDAGGGTIDVSSYTRRQSTGAFEEVAPTRGSFKISSNDDFSAKETLRLFSRISVCLHPCSGILAILLGRVPYLDDIEHIVECFDDTTKIRFKSDTKPQYIKFGSTRDNDATYNIRFGQLKLDGADVAGFFRPSVQCIVNAVLEQRRLSRPIVQSVLMVGGFASNDWLLENVQIELGKYGLNVFRSEEHINKAVSDGAVSFYLDNVVRVRVSKATLGTLSSVEYNRKDPDHISRAKSIFLDHSGDKRLPDRFNIILRKNTQVSEATEFRQRFGRVYSNRSDLRTVSTVIWCYRGTTSNPVWKSDDPGHYSEFCTVTTDLSHIQIKPKKNDKGDLYYRLEYDLVLLFGFTEIQAQIAWKENV</sequence>
<dbReference type="Gene3D" id="3.30.420.40">
    <property type="match status" value="2"/>
</dbReference>
<dbReference type="PANTHER" id="PTHR14187">
    <property type="entry name" value="ALPHA KINASE/ELONGATION FACTOR 2 KINASE"/>
    <property type="match status" value="1"/>
</dbReference>
<evidence type="ECO:0000313" key="2">
    <source>
        <dbReference type="Proteomes" id="UP000467700"/>
    </source>
</evidence>
<name>A0A8S0VZ29_CYCAE</name>
<dbReference type="Proteomes" id="UP000467700">
    <property type="component" value="Unassembled WGS sequence"/>
</dbReference>